<evidence type="ECO:0000313" key="3">
    <source>
        <dbReference type="EMBL" id="KFE71876.1"/>
    </source>
</evidence>
<organism evidence="3 4">
    <name type="scientific">Hyalangium minutum</name>
    <dbReference type="NCBI Taxonomy" id="394096"/>
    <lineage>
        <taxon>Bacteria</taxon>
        <taxon>Pseudomonadati</taxon>
        <taxon>Myxococcota</taxon>
        <taxon>Myxococcia</taxon>
        <taxon>Myxococcales</taxon>
        <taxon>Cystobacterineae</taxon>
        <taxon>Archangiaceae</taxon>
        <taxon>Hyalangium</taxon>
    </lineage>
</organism>
<sequence>MTAPEASPSLQAARIRPSRQAIGASEAGSLSEGVSGPSAVIPGDAASSGDRVRMALGARRRVVVWLAVRHGLSAVGVGAGLGLVLYHRCGWPPEDPT</sequence>
<evidence type="ECO:0000256" key="1">
    <source>
        <dbReference type="SAM" id="MobiDB-lite"/>
    </source>
</evidence>
<feature type="region of interest" description="Disordered" evidence="1">
    <location>
        <begin position="1"/>
        <end position="48"/>
    </location>
</feature>
<proteinExistence type="predicted"/>
<comment type="caution">
    <text evidence="3">The sequence shown here is derived from an EMBL/GenBank/DDBJ whole genome shotgun (WGS) entry which is preliminary data.</text>
</comment>
<protein>
    <submittedName>
        <fullName evidence="3">Uncharacterized protein</fullName>
    </submittedName>
</protein>
<keyword evidence="2" id="KW-0812">Transmembrane</keyword>
<feature type="transmembrane region" description="Helical" evidence="2">
    <location>
        <begin position="62"/>
        <end position="86"/>
    </location>
</feature>
<evidence type="ECO:0000313" key="4">
    <source>
        <dbReference type="Proteomes" id="UP000028725"/>
    </source>
</evidence>
<evidence type="ECO:0000256" key="2">
    <source>
        <dbReference type="SAM" id="Phobius"/>
    </source>
</evidence>
<keyword evidence="2" id="KW-1133">Transmembrane helix</keyword>
<name>A0A085WW13_9BACT</name>
<dbReference type="AlphaFoldDB" id="A0A085WW13"/>
<keyword evidence="2" id="KW-0472">Membrane</keyword>
<dbReference type="Proteomes" id="UP000028725">
    <property type="component" value="Unassembled WGS sequence"/>
</dbReference>
<dbReference type="STRING" id="394096.DB31_0137"/>
<dbReference type="EMBL" id="JMCB01000001">
    <property type="protein sequence ID" value="KFE71876.1"/>
    <property type="molecule type" value="Genomic_DNA"/>
</dbReference>
<reference evidence="3 4" key="1">
    <citation type="submission" date="2014-04" db="EMBL/GenBank/DDBJ databases">
        <title>Genome assembly of Hyalangium minutum DSM 14724.</title>
        <authorList>
            <person name="Sharma G."/>
            <person name="Subramanian S."/>
        </authorList>
    </citation>
    <scope>NUCLEOTIDE SEQUENCE [LARGE SCALE GENOMIC DNA]</scope>
    <source>
        <strain evidence="3 4">DSM 14724</strain>
    </source>
</reference>
<keyword evidence="4" id="KW-1185">Reference proteome</keyword>
<gene>
    <name evidence="3" type="ORF">DB31_0137</name>
</gene>
<accession>A0A085WW13</accession>